<proteinExistence type="predicted"/>
<dbReference type="PANTHER" id="PTHR43303:SF2">
    <property type="entry name" value="INDOLEAMINE 2,3-DIOXYGENASE PYRROLE 2,3-DIOXYGENASE (AFU_ORTHOLOGUE AFUA_5G01450"/>
    <property type="match status" value="1"/>
</dbReference>
<dbReference type="PANTHER" id="PTHR43303">
    <property type="entry name" value="NADPH DEHYDROGENASE C23G7.10C-RELATED"/>
    <property type="match status" value="1"/>
</dbReference>
<feature type="domain" description="NADH:flavin oxidoreductase/NADH oxidase N-terminal" evidence="2">
    <location>
        <begin position="43"/>
        <end position="377"/>
    </location>
</feature>
<sequence>ITSNMATEKKTLSKPASGVPFYTPAQEPPAGTALQQQDAIPTLFKPLKIRGVELSNRFGVSPMCTYSADYGHLTDFHLVHLGQFALHGTALTIVEATSVTPNGRISPEDSGLWQDSQIAPLRRIVDYVHSQGQKIGIQLAHAGRKASTKAPWHDSSTPSGEYKPREGYQVVGPEFGGWPDDVWAPSAIPFSEDFPNPKEMTIEEIEGLVVSFVDAAKRAVEAGVDIIEIHGAHGYLITEFLSPLSNKRTDKYGGSFENRTRILVDVIKAVREVIPEQMPLFVRISATEWMEYAGEPSWDLEQSTQLAKLLPDLGVDLLDVSSGGNSVKQKIELTPYYQIDLAAKIREAVGDRLLIGAVGNINTADIARDVVEEKGSEKVGEAKQTHDTIEVVSESHGGKTKADLVLIARQFLREPEFVLRTAHNLGINVQWPHQYHRAVWRQGKKI</sequence>
<gene>
    <name evidence="4" type="ORF">PgNI_04826</name>
</gene>
<dbReference type="InterPro" id="IPR001155">
    <property type="entry name" value="OxRdtase_FMN_N"/>
</dbReference>
<evidence type="ECO:0000313" key="3">
    <source>
        <dbReference type="Proteomes" id="UP000515153"/>
    </source>
</evidence>
<reference evidence="4" key="3">
    <citation type="submission" date="2025-08" db="UniProtKB">
        <authorList>
            <consortium name="RefSeq"/>
        </authorList>
    </citation>
    <scope>IDENTIFICATION</scope>
    <source>
        <strain evidence="4">NI907</strain>
    </source>
</reference>
<organism evidence="3 4">
    <name type="scientific">Pyricularia grisea</name>
    <name type="common">Crabgrass-specific blast fungus</name>
    <name type="synonym">Magnaporthe grisea</name>
    <dbReference type="NCBI Taxonomy" id="148305"/>
    <lineage>
        <taxon>Eukaryota</taxon>
        <taxon>Fungi</taxon>
        <taxon>Dikarya</taxon>
        <taxon>Ascomycota</taxon>
        <taxon>Pezizomycotina</taxon>
        <taxon>Sordariomycetes</taxon>
        <taxon>Sordariomycetidae</taxon>
        <taxon>Magnaporthales</taxon>
        <taxon>Pyriculariaceae</taxon>
        <taxon>Pyricularia</taxon>
    </lineage>
</organism>
<feature type="non-terminal residue" evidence="4">
    <location>
        <position position="1"/>
    </location>
</feature>
<dbReference type="Proteomes" id="UP000515153">
    <property type="component" value="Unplaced"/>
</dbReference>
<keyword evidence="3" id="KW-1185">Reference proteome</keyword>
<dbReference type="SUPFAM" id="SSF51395">
    <property type="entry name" value="FMN-linked oxidoreductases"/>
    <property type="match status" value="1"/>
</dbReference>
<dbReference type="InterPro" id="IPR044152">
    <property type="entry name" value="YqjM-like"/>
</dbReference>
<feature type="region of interest" description="Disordered" evidence="1">
    <location>
        <begin position="1"/>
        <end position="31"/>
    </location>
</feature>
<dbReference type="Gene3D" id="3.20.20.70">
    <property type="entry name" value="Aldolase class I"/>
    <property type="match status" value="1"/>
</dbReference>
<dbReference type="GeneID" id="41959778"/>
<dbReference type="GO" id="GO:0010181">
    <property type="term" value="F:FMN binding"/>
    <property type="evidence" value="ECO:0007669"/>
    <property type="project" value="InterPro"/>
</dbReference>
<dbReference type="CDD" id="cd02932">
    <property type="entry name" value="OYE_YqiM_FMN"/>
    <property type="match status" value="1"/>
</dbReference>
<reference evidence="4" key="1">
    <citation type="journal article" date="2019" name="Mol. Biol. Evol.">
        <title>Blast fungal genomes show frequent chromosomal changes, gene gains and losses, and effector gene turnover.</title>
        <authorList>
            <person name="Gomez Luciano L.B."/>
            <person name="Jason Tsai I."/>
            <person name="Chuma I."/>
            <person name="Tosa Y."/>
            <person name="Chen Y.H."/>
            <person name="Li J.Y."/>
            <person name="Li M.Y."/>
            <person name="Jade Lu M.Y."/>
            <person name="Nakayashiki H."/>
            <person name="Li W.H."/>
        </authorList>
    </citation>
    <scope>NUCLEOTIDE SEQUENCE</scope>
    <source>
        <strain evidence="4">NI907</strain>
    </source>
</reference>
<protein>
    <recommendedName>
        <fullName evidence="2">NADH:flavin oxidoreductase/NADH oxidase N-terminal domain-containing protein</fullName>
    </recommendedName>
</protein>
<evidence type="ECO:0000313" key="4">
    <source>
        <dbReference type="RefSeq" id="XP_030985181.1"/>
    </source>
</evidence>
<dbReference type="GO" id="GO:0050661">
    <property type="term" value="F:NADP binding"/>
    <property type="evidence" value="ECO:0007669"/>
    <property type="project" value="InterPro"/>
</dbReference>
<dbReference type="InterPro" id="IPR013785">
    <property type="entry name" value="Aldolase_TIM"/>
</dbReference>
<evidence type="ECO:0000256" key="1">
    <source>
        <dbReference type="SAM" id="MobiDB-lite"/>
    </source>
</evidence>
<name>A0A6P8BDJ1_PYRGI</name>
<dbReference type="RefSeq" id="XP_030985181.1">
    <property type="nucleotide sequence ID" value="XM_031124869.1"/>
</dbReference>
<dbReference type="AlphaFoldDB" id="A0A6P8BDJ1"/>
<evidence type="ECO:0000259" key="2">
    <source>
        <dbReference type="Pfam" id="PF00724"/>
    </source>
</evidence>
<reference evidence="4" key="2">
    <citation type="submission" date="2019-10" db="EMBL/GenBank/DDBJ databases">
        <authorList>
            <consortium name="NCBI Genome Project"/>
        </authorList>
    </citation>
    <scope>NUCLEOTIDE SEQUENCE</scope>
    <source>
        <strain evidence="4">NI907</strain>
    </source>
</reference>
<feature type="region of interest" description="Disordered" evidence="1">
    <location>
        <begin position="146"/>
        <end position="166"/>
    </location>
</feature>
<accession>A0A6P8BDJ1</accession>
<dbReference type="GO" id="GO:0003959">
    <property type="term" value="F:NADPH dehydrogenase activity"/>
    <property type="evidence" value="ECO:0007669"/>
    <property type="project" value="InterPro"/>
</dbReference>
<dbReference type="Pfam" id="PF00724">
    <property type="entry name" value="Oxidored_FMN"/>
    <property type="match status" value="1"/>
</dbReference>
<dbReference type="KEGG" id="pgri:PgNI_04826"/>